<dbReference type="PANTHER" id="PTHR34823:SF1">
    <property type="entry name" value="CHITIN-BINDING TYPE-4 DOMAIN-CONTAINING PROTEIN"/>
    <property type="match status" value="1"/>
</dbReference>
<dbReference type="InterPro" id="IPR014756">
    <property type="entry name" value="Ig_E-set"/>
</dbReference>
<dbReference type="Proteomes" id="UP000015854">
    <property type="component" value="Unassembled WGS sequence"/>
</dbReference>
<proteinExistence type="predicted"/>
<evidence type="ECO:0000259" key="2">
    <source>
        <dbReference type="Pfam" id="PF03067"/>
    </source>
</evidence>
<protein>
    <submittedName>
        <fullName evidence="3">Chitin-binding protein</fullName>
    </submittedName>
</protein>
<reference evidence="3 4" key="1">
    <citation type="journal article" date="2013" name="ISME J.">
        <title>Multifactorial diversity sustains microbial community stability.</title>
        <authorList>
            <person name="Erkus O."/>
            <person name="de Jager V.C."/>
            <person name="Spus M."/>
            <person name="van Alen-Boerrigter I.J."/>
            <person name="van Rijswijck I.M."/>
            <person name="Hazelwood L."/>
            <person name="Janssen P.W."/>
            <person name="van Hijum S.A."/>
            <person name="Kleerebezem M."/>
            <person name="Smid E.J."/>
        </authorList>
    </citation>
    <scope>NUCLEOTIDE SEQUENCE [LARGE SCALE GENOMIC DNA]</scope>
    <source>
        <strain evidence="3 4">TIFN6</strain>
    </source>
</reference>
<dbReference type="InterPro" id="IPR051024">
    <property type="entry name" value="GlcNAc_Chitin_IntDeg"/>
</dbReference>
<comment type="caution">
    <text evidence="3">The sequence shown here is derived from an EMBL/GenBank/DDBJ whole genome shotgun (WGS) entry which is preliminary data.</text>
</comment>
<sequence length="244" mass="27029">MKKLLTGLLVTAGLLSVSLFIKTDSVSAHGYVQSPPARGYQGQLDYQNLGWTDAFNIYGNVISNPQSLEAPKGFPESGPADGRIASANGGLGQIGDFVLDNQTSSRWKKTSISTGSNIFTWKYTAPHKTTKWHYYMTKTGWDQNAPLKRSELELIGTINHDGFPATNNLSHTINIPNDRSGYHIVLAVWDVADTSNAFYNVIDVNVNNKNSSPQVFGPSCKQKKSEHALTFYFDFIRPKLILKR</sequence>
<keyword evidence="1" id="KW-0732">Signal</keyword>
<organism evidence="3 4">
    <name type="scientific">Lactococcus cremoris subsp. cremoris TIFN6</name>
    <dbReference type="NCBI Taxonomy" id="1234876"/>
    <lineage>
        <taxon>Bacteria</taxon>
        <taxon>Bacillati</taxon>
        <taxon>Bacillota</taxon>
        <taxon>Bacilli</taxon>
        <taxon>Lactobacillales</taxon>
        <taxon>Streptococcaceae</taxon>
        <taxon>Lactococcus</taxon>
        <taxon>Lactococcus cremoris subsp. cremoris</taxon>
    </lineage>
</organism>
<dbReference type="PATRIC" id="fig|1234876.3.peg.1405"/>
<evidence type="ECO:0000313" key="3">
    <source>
        <dbReference type="EMBL" id="EQC56406.1"/>
    </source>
</evidence>
<gene>
    <name evidence="3" type="ORF">LLT6_03930</name>
</gene>
<dbReference type="Pfam" id="PF03067">
    <property type="entry name" value="LPMO_10"/>
    <property type="match status" value="1"/>
</dbReference>
<dbReference type="InterPro" id="IPR004302">
    <property type="entry name" value="Cellulose/chitin-bd_N"/>
</dbReference>
<dbReference type="AlphaFoldDB" id="T0SDD7"/>
<dbReference type="EMBL" id="ATBB01000327">
    <property type="protein sequence ID" value="EQC56406.1"/>
    <property type="molecule type" value="Genomic_DNA"/>
</dbReference>
<dbReference type="PANTHER" id="PTHR34823">
    <property type="entry name" value="GLCNAC-BINDING PROTEIN A"/>
    <property type="match status" value="1"/>
</dbReference>
<name>T0SDD7_LACLC</name>
<dbReference type="CDD" id="cd21177">
    <property type="entry name" value="LPMO_AA10"/>
    <property type="match status" value="1"/>
</dbReference>
<dbReference type="Gene3D" id="2.70.50.50">
    <property type="entry name" value="chitin-binding protein cbp21"/>
    <property type="match status" value="1"/>
</dbReference>
<accession>T0SDD7</accession>
<feature type="domain" description="Chitin-binding type-4" evidence="2">
    <location>
        <begin position="29"/>
        <end position="204"/>
    </location>
</feature>
<dbReference type="SUPFAM" id="SSF81296">
    <property type="entry name" value="E set domains"/>
    <property type="match status" value="1"/>
</dbReference>
<evidence type="ECO:0000313" key="4">
    <source>
        <dbReference type="Proteomes" id="UP000015854"/>
    </source>
</evidence>
<evidence type="ECO:0000256" key="1">
    <source>
        <dbReference type="ARBA" id="ARBA00022729"/>
    </source>
</evidence>